<feature type="transmembrane region" description="Helical" evidence="1">
    <location>
        <begin position="64"/>
        <end position="82"/>
    </location>
</feature>
<feature type="transmembrane region" description="Helical" evidence="1">
    <location>
        <begin position="180"/>
        <end position="213"/>
    </location>
</feature>
<dbReference type="STRING" id="1797513.A2782_04565"/>
<feature type="transmembrane region" description="Helical" evidence="1">
    <location>
        <begin position="317"/>
        <end position="337"/>
    </location>
</feature>
<feature type="transmembrane region" description="Helical" evidence="1">
    <location>
        <begin position="152"/>
        <end position="168"/>
    </location>
</feature>
<evidence type="ECO:0000313" key="3">
    <source>
        <dbReference type="EMBL" id="OGY09947.1"/>
    </source>
</evidence>
<sequence>MLKRLLILTYCILLILLSFPAVGELIKPGYFSNHDGVGHIIRLAEFDIALKDGAIPPRLDKNLMYGYGYYFFNFNYPLVYYLGEIIHSLGFDFVSSINILTLTTFALSGLGMFLWQRRHWGNIGGFVAGMLYMYAPYRFLNMYVRGSTAEHLAFVMLPLLFMFTELIAEGSRRKQTLHSVLGGIAYALLLLSHNITAFIFTIILGLFMLFHLLISRRVSVLVHFVLVGIIGLGLTTYFWLPSLAEKGYVRLDNTIAQDYPHHFVYLQQLINSPWGFGGSVEGSNDGLSFQLGKVQLILSAIGIFALGYLWKHKRAKAYHLILYMSILVLSVILMLSISSPIWKNLPLLPFVQFPWRFLSWSIFAMAAIGGAASFVVGIILQKVNRFLPWIFVVVVAGGLFYFNQDYWKVNQRIQVSLPGDQPIAGSTTWADEQFPIWFEPKPASIPKNHIEIISGKADVSSISWKTAQHSYKVNAQNTSILVENTAYYPGWEISDNNHPLKFDYENKNYPGRMVYTLPTGKHNIESKFVETPLRKSADLVSVIFVFLTGAFALTALKHT</sequence>
<feature type="transmembrane region" description="Helical" evidence="1">
    <location>
        <begin position="220"/>
        <end position="240"/>
    </location>
</feature>
<reference evidence="3 4" key="1">
    <citation type="journal article" date="2016" name="Nat. Commun.">
        <title>Thousands of microbial genomes shed light on interconnected biogeochemical processes in an aquifer system.</title>
        <authorList>
            <person name="Anantharaman K."/>
            <person name="Brown C.T."/>
            <person name="Hug L.A."/>
            <person name="Sharon I."/>
            <person name="Castelle C.J."/>
            <person name="Probst A.J."/>
            <person name="Thomas B.C."/>
            <person name="Singh A."/>
            <person name="Wilkins M.J."/>
            <person name="Karaoz U."/>
            <person name="Brodie E.L."/>
            <person name="Williams K.H."/>
            <person name="Hubbard S.S."/>
            <person name="Banfield J.F."/>
        </authorList>
    </citation>
    <scope>NUCLEOTIDE SEQUENCE [LARGE SCALE GENOMIC DNA]</scope>
</reference>
<keyword evidence="1" id="KW-0812">Transmembrane</keyword>
<feature type="transmembrane region" description="Helical" evidence="1">
    <location>
        <begin position="120"/>
        <end position="140"/>
    </location>
</feature>
<dbReference type="InterPro" id="IPR018776">
    <property type="entry name" value="Membrane_prot_PTPS-rel_domain"/>
</dbReference>
<dbReference type="AlphaFoldDB" id="A0A1G1V3L4"/>
<dbReference type="Proteomes" id="UP000177967">
    <property type="component" value="Unassembled WGS sequence"/>
</dbReference>
<feature type="transmembrane region" description="Helical" evidence="1">
    <location>
        <begin position="386"/>
        <end position="402"/>
    </location>
</feature>
<dbReference type="Pfam" id="PF10131">
    <property type="entry name" value="PTPS_related"/>
    <property type="match status" value="1"/>
</dbReference>
<comment type="caution">
    <text evidence="3">The sequence shown here is derived from an EMBL/GenBank/DDBJ whole genome shotgun (WGS) entry which is preliminary data.</text>
</comment>
<evidence type="ECO:0000256" key="1">
    <source>
        <dbReference type="SAM" id="Phobius"/>
    </source>
</evidence>
<evidence type="ECO:0000259" key="2">
    <source>
        <dbReference type="Pfam" id="PF10131"/>
    </source>
</evidence>
<evidence type="ECO:0000313" key="4">
    <source>
        <dbReference type="Proteomes" id="UP000177967"/>
    </source>
</evidence>
<feature type="transmembrane region" description="Helical" evidence="1">
    <location>
        <begin position="539"/>
        <end position="556"/>
    </location>
</feature>
<feature type="transmembrane region" description="Helical" evidence="1">
    <location>
        <begin position="89"/>
        <end position="114"/>
    </location>
</feature>
<keyword evidence="1" id="KW-0472">Membrane</keyword>
<gene>
    <name evidence="3" type="ORF">A2782_04565</name>
</gene>
<feature type="domain" description="Membrane protein 6-pyruvoyl-tetrahydropterin synthase-related" evidence="2">
    <location>
        <begin position="74"/>
        <end position="479"/>
    </location>
</feature>
<feature type="transmembrane region" description="Helical" evidence="1">
    <location>
        <begin position="357"/>
        <end position="379"/>
    </location>
</feature>
<keyword evidence="1" id="KW-1133">Transmembrane helix</keyword>
<protein>
    <recommendedName>
        <fullName evidence="2">Membrane protein 6-pyruvoyl-tetrahydropterin synthase-related domain-containing protein</fullName>
    </recommendedName>
</protein>
<dbReference type="EMBL" id="MHBW01000003">
    <property type="protein sequence ID" value="OGY09947.1"/>
    <property type="molecule type" value="Genomic_DNA"/>
</dbReference>
<name>A0A1G1V3L4_9BACT</name>
<organism evidence="3 4">
    <name type="scientific">Candidatus Blackburnbacteria bacterium RIFCSPHIGHO2_01_FULL_43_15b</name>
    <dbReference type="NCBI Taxonomy" id="1797513"/>
    <lineage>
        <taxon>Bacteria</taxon>
        <taxon>Candidatus Blackburniibacteriota</taxon>
    </lineage>
</organism>
<accession>A0A1G1V3L4</accession>
<proteinExistence type="predicted"/>
<feature type="transmembrane region" description="Helical" evidence="1">
    <location>
        <begin position="294"/>
        <end position="310"/>
    </location>
</feature>